<keyword evidence="3" id="KW-1185">Reference proteome</keyword>
<dbReference type="EMBL" id="CP019454">
    <property type="protein sequence ID" value="AUW92982.1"/>
    <property type="molecule type" value="Genomic_DNA"/>
</dbReference>
<sequence length="193" mass="22461">MANYSVIPPGLHVSIVAGPHHWEGVIRARLPDHLYVEMISDEKLPSDLNEAVLQWHKPPLVWTLPVRLHSLPSEERLVSAEIAGAPKPIENRQTRRFAWQWPVDVQWSKWPVRHLRGITEDVSLGGCRCRLPSPLDENREYTLVLSGPQKVWRCRVGIFRQRYDEHELWGVTVFVWKPGDDTEEWLKWLTTQG</sequence>
<evidence type="ECO:0000259" key="1">
    <source>
        <dbReference type="Pfam" id="PF07238"/>
    </source>
</evidence>
<name>A0ABN5GWW9_9FIRM</name>
<accession>A0ABN5GWW9</accession>
<proteinExistence type="predicted"/>
<dbReference type="InterPro" id="IPR009875">
    <property type="entry name" value="PilZ_domain"/>
</dbReference>
<evidence type="ECO:0000313" key="2">
    <source>
        <dbReference type="EMBL" id="AUW92982.1"/>
    </source>
</evidence>
<dbReference type="Proteomes" id="UP000325292">
    <property type="component" value="Chromosome"/>
</dbReference>
<protein>
    <recommendedName>
        <fullName evidence="1">PilZ domain-containing protein</fullName>
    </recommendedName>
</protein>
<dbReference type="SUPFAM" id="SSF141371">
    <property type="entry name" value="PilZ domain-like"/>
    <property type="match status" value="1"/>
</dbReference>
<gene>
    <name evidence="2" type="ORF">BXT84_02640</name>
</gene>
<evidence type="ECO:0000313" key="3">
    <source>
        <dbReference type="Proteomes" id="UP000325292"/>
    </source>
</evidence>
<dbReference type="Pfam" id="PF07238">
    <property type="entry name" value="PilZ"/>
    <property type="match status" value="1"/>
</dbReference>
<dbReference type="Gene3D" id="2.40.10.220">
    <property type="entry name" value="predicted glycosyltransferase like domains"/>
    <property type="match status" value="1"/>
</dbReference>
<reference evidence="2 3" key="1">
    <citation type="journal article" date="2019" name="Sci. Rep.">
        <title>Sulfobacillus thermotolerans: new insights into resistance and metabolic capacities of acidophilic chemolithotrophs.</title>
        <authorList>
            <person name="Panyushkina A.E."/>
            <person name="Babenko V.V."/>
            <person name="Nikitina A.S."/>
            <person name="Selezneva O.V."/>
            <person name="Tsaplina I.A."/>
            <person name="Letarova M.A."/>
            <person name="Kostryukova E.S."/>
            <person name="Letarov A.V."/>
        </authorList>
    </citation>
    <scope>NUCLEOTIDE SEQUENCE [LARGE SCALE GENOMIC DNA]</scope>
    <source>
        <strain evidence="2 3">Kr1</strain>
    </source>
</reference>
<organism evidence="2 3">
    <name type="scientific">Sulfobacillus thermotolerans</name>
    <dbReference type="NCBI Taxonomy" id="338644"/>
    <lineage>
        <taxon>Bacteria</taxon>
        <taxon>Bacillati</taxon>
        <taxon>Bacillota</taxon>
        <taxon>Clostridia</taxon>
        <taxon>Eubacteriales</taxon>
        <taxon>Clostridiales Family XVII. Incertae Sedis</taxon>
        <taxon>Sulfobacillus</taxon>
    </lineage>
</organism>
<feature type="domain" description="PilZ" evidence="1">
    <location>
        <begin position="91"/>
        <end position="172"/>
    </location>
</feature>